<sequence length="375" mass="40535">MPRGVESQLSGQWRGPQDVLSILLILGPDIIQRALAQLSGSGLTPVVFSFGWVAYAFSALLAAFGNGRLIPDADFAAIIVPAKSGNVRNNKSWIIGRLLRDHEHRSSDLVHREDRGGNHEALRVSVFQVAKTPAPATIARDWVFYSGFVVMVVQFAVASVPIILTRNWSIMMVLGAGTILALLQGALPQWGKEKWACPKKGGNAVSITQGNGSRHVMVILESEYNGLELEILGAGSKNIPCSRWELVCISVLTSLWTVLLITVAGMSDDSWYLLAIGLMGIVHNVFVAGAPRPPGALGIHLEKQDVISSNTVADVLYQTEQKYPLVGSSLVPIFFSGGMRVPETQIAFWSKAQELRSAYGSVQLNVTPKNGPNKS</sequence>
<organism evidence="2 3">
    <name type="scientific">Corynespora cassiicola Philippines</name>
    <dbReference type="NCBI Taxonomy" id="1448308"/>
    <lineage>
        <taxon>Eukaryota</taxon>
        <taxon>Fungi</taxon>
        <taxon>Dikarya</taxon>
        <taxon>Ascomycota</taxon>
        <taxon>Pezizomycotina</taxon>
        <taxon>Dothideomycetes</taxon>
        <taxon>Pleosporomycetidae</taxon>
        <taxon>Pleosporales</taxon>
        <taxon>Corynesporascaceae</taxon>
        <taxon>Corynespora</taxon>
    </lineage>
</organism>
<accession>A0A2T2NP04</accession>
<keyword evidence="3" id="KW-1185">Reference proteome</keyword>
<dbReference type="OrthoDB" id="1937642at2759"/>
<dbReference type="EMBL" id="KZ678135">
    <property type="protein sequence ID" value="PSN67161.1"/>
    <property type="molecule type" value="Genomic_DNA"/>
</dbReference>
<keyword evidence="1" id="KW-0472">Membrane</keyword>
<dbReference type="Proteomes" id="UP000240883">
    <property type="component" value="Unassembled WGS sequence"/>
</dbReference>
<dbReference type="STRING" id="1448308.A0A2T2NP04"/>
<feature type="transmembrane region" description="Helical" evidence="1">
    <location>
        <begin position="43"/>
        <end position="64"/>
    </location>
</feature>
<name>A0A2T2NP04_CORCC</name>
<evidence type="ECO:0000313" key="2">
    <source>
        <dbReference type="EMBL" id="PSN67161.1"/>
    </source>
</evidence>
<keyword evidence="1" id="KW-1133">Transmembrane helix</keyword>
<proteinExistence type="predicted"/>
<feature type="transmembrane region" description="Helical" evidence="1">
    <location>
        <begin position="170"/>
        <end position="190"/>
    </location>
</feature>
<feature type="transmembrane region" description="Helical" evidence="1">
    <location>
        <begin position="271"/>
        <end position="290"/>
    </location>
</feature>
<protein>
    <submittedName>
        <fullName evidence="2">Uncharacterized protein</fullName>
    </submittedName>
</protein>
<gene>
    <name evidence="2" type="ORF">BS50DRAFT_600657</name>
</gene>
<evidence type="ECO:0000313" key="3">
    <source>
        <dbReference type="Proteomes" id="UP000240883"/>
    </source>
</evidence>
<reference evidence="2 3" key="1">
    <citation type="journal article" date="2018" name="Front. Microbiol.">
        <title>Genome-Wide Analysis of Corynespora cassiicola Leaf Fall Disease Putative Effectors.</title>
        <authorList>
            <person name="Lopez D."/>
            <person name="Ribeiro S."/>
            <person name="Label P."/>
            <person name="Fumanal B."/>
            <person name="Venisse J.S."/>
            <person name="Kohler A."/>
            <person name="de Oliveira R.R."/>
            <person name="Labutti K."/>
            <person name="Lipzen A."/>
            <person name="Lail K."/>
            <person name="Bauer D."/>
            <person name="Ohm R.A."/>
            <person name="Barry K.W."/>
            <person name="Spatafora J."/>
            <person name="Grigoriev I.V."/>
            <person name="Martin F.M."/>
            <person name="Pujade-Renaud V."/>
        </authorList>
    </citation>
    <scope>NUCLEOTIDE SEQUENCE [LARGE SCALE GENOMIC DNA]</scope>
    <source>
        <strain evidence="2 3">Philippines</strain>
    </source>
</reference>
<feature type="transmembrane region" description="Helical" evidence="1">
    <location>
        <begin position="246"/>
        <end position="265"/>
    </location>
</feature>
<keyword evidence="1" id="KW-0812">Transmembrane</keyword>
<dbReference type="AlphaFoldDB" id="A0A2T2NP04"/>
<feature type="transmembrane region" description="Helical" evidence="1">
    <location>
        <begin position="142"/>
        <end position="164"/>
    </location>
</feature>
<evidence type="ECO:0000256" key="1">
    <source>
        <dbReference type="SAM" id="Phobius"/>
    </source>
</evidence>